<dbReference type="EMBL" id="MXAP01000029">
    <property type="protein sequence ID" value="OPH39644.1"/>
    <property type="molecule type" value="Genomic_DNA"/>
</dbReference>
<dbReference type="SUPFAM" id="SSF54523">
    <property type="entry name" value="Pili subunits"/>
    <property type="match status" value="1"/>
</dbReference>
<gene>
    <name evidence="3" type="primary">pilE1_1</name>
    <name evidence="2" type="ORF">B5J93_03130</name>
    <name evidence="3" type="ORF">NCTC11012_01461</name>
</gene>
<reference evidence="2 4" key="1">
    <citation type="submission" date="2017-03" db="EMBL/GenBank/DDBJ databases">
        <title>Draft genome sequence of Moraxella equi CCUG 4950T type strain.</title>
        <authorList>
            <person name="Salva-Serra F."/>
            <person name="Engstrom-Jakobsson H."/>
            <person name="Thorell K."/>
            <person name="Jaen-Luchoro D."/>
            <person name="Gonzales-Siles L."/>
            <person name="Karlsson R."/>
            <person name="Yazdan S."/>
            <person name="Boulund F."/>
            <person name="Johnning A."/>
            <person name="Engstrand L."/>
            <person name="Kristiansson E."/>
            <person name="Moore E."/>
        </authorList>
    </citation>
    <scope>NUCLEOTIDE SEQUENCE [LARGE SCALE GENOMIC DNA]</scope>
    <source>
        <strain evidence="2 4">CCUG 4950</strain>
    </source>
</reference>
<organism evidence="3 5">
    <name type="scientific">Moraxella equi</name>
    <dbReference type="NCBI Taxonomy" id="60442"/>
    <lineage>
        <taxon>Bacteria</taxon>
        <taxon>Pseudomonadati</taxon>
        <taxon>Pseudomonadota</taxon>
        <taxon>Gammaproteobacteria</taxon>
        <taxon>Moraxellales</taxon>
        <taxon>Moraxellaceae</taxon>
        <taxon>Moraxella</taxon>
    </lineage>
</organism>
<evidence type="ECO:0000313" key="2">
    <source>
        <dbReference type="EMBL" id="OPH39644.1"/>
    </source>
</evidence>
<dbReference type="Gene3D" id="3.30.700.10">
    <property type="entry name" value="Glycoprotein, Type 4 Pilin"/>
    <property type="match status" value="1"/>
</dbReference>
<dbReference type="Proteomes" id="UP000254618">
    <property type="component" value="Unassembled WGS sequence"/>
</dbReference>
<evidence type="ECO:0000313" key="5">
    <source>
        <dbReference type="Proteomes" id="UP000254618"/>
    </source>
</evidence>
<evidence type="ECO:0000313" key="3">
    <source>
        <dbReference type="EMBL" id="STZ03222.1"/>
    </source>
</evidence>
<sequence length="137" mass="14897">MVVSHKSKGYTLIELIIVVAVIGVLAAIAYPNYQNYIIKTKRANMMADMQNMASQIESKKMLLGGYANIPASSIVSSASSESQKLYAVEIDLLSNEWVITATPNASGQMKNDGNLQLHADGRKCRAGKCGTGDEWRE</sequence>
<evidence type="ECO:0000313" key="4">
    <source>
        <dbReference type="Proteomes" id="UP000190777"/>
    </source>
</evidence>
<dbReference type="EMBL" id="UGQF01000001">
    <property type="protein sequence ID" value="STZ03222.1"/>
    <property type="molecule type" value="Genomic_DNA"/>
</dbReference>
<proteinExistence type="predicted"/>
<keyword evidence="4" id="KW-1185">Reference proteome</keyword>
<keyword evidence="1" id="KW-0472">Membrane</keyword>
<dbReference type="Proteomes" id="UP000190777">
    <property type="component" value="Unassembled WGS sequence"/>
</dbReference>
<evidence type="ECO:0000256" key="1">
    <source>
        <dbReference type="SAM" id="Phobius"/>
    </source>
</evidence>
<protein>
    <submittedName>
        <fullName evidence="3">Pilin</fullName>
    </submittedName>
</protein>
<name>A0A378QRZ4_9GAMM</name>
<feature type="transmembrane region" description="Helical" evidence="1">
    <location>
        <begin position="12"/>
        <end position="33"/>
    </location>
</feature>
<dbReference type="NCBIfam" id="TIGR02532">
    <property type="entry name" value="IV_pilin_GFxxxE"/>
    <property type="match status" value="1"/>
</dbReference>
<dbReference type="PANTHER" id="PTHR30093">
    <property type="entry name" value="GENERAL SECRETION PATHWAY PROTEIN G"/>
    <property type="match status" value="1"/>
</dbReference>
<dbReference type="InterPro" id="IPR045584">
    <property type="entry name" value="Pilin-like"/>
</dbReference>
<dbReference type="AlphaFoldDB" id="A0A378QRZ4"/>
<accession>A0A378QRZ4</accession>
<dbReference type="InterPro" id="IPR031982">
    <property type="entry name" value="PilE-like"/>
</dbReference>
<keyword evidence="1" id="KW-0812">Transmembrane</keyword>
<dbReference type="RefSeq" id="WP_079324517.1">
    <property type="nucleotide sequence ID" value="NZ_MXAP01000029.1"/>
</dbReference>
<dbReference type="Pfam" id="PF07963">
    <property type="entry name" value="N_methyl"/>
    <property type="match status" value="1"/>
</dbReference>
<dbReference type="GO" id="GO:0043683">
    <property type="term" value="P:type IV pilus assembly"/>
    <property type="evidence" value="ECO:0007669"/>
    <property type="project" value="InterPro"/>
</dbReference>
<dbReference type="Pfam" id="PF16732">
    <property type="entry name" value="ComP_DUS"/>
    <property type="match status" value="1"/>
</dbReference>
<dbReference type="PROSITE" id="PS00409">
    <property type="entry name" value="PROKAR_NTER_METHYL"/>
    <property type="match status" value="1"/>
</dbReference>
<dbReference type="PANTHER" id="PTHR30093:SF47">
    <property type="entry name" value="TYPE IV PILUS NON-CORE MINOR PILIN PILE"/>
    <property type="match status" value="1"/>
</dbReference>
<dbReference type="InterPro" id="IPR012902">
    <property type="entry name" value="N_methyl_site"/>
</dbReference>
<reference evidence="3 5" key="2">
    <citation type="submission" date="2018-06" db="EMBL/GenBank/DDBJ databases">
        <authorList>
            <consortium name="Pathogen Informatics"/>
            <person name="Doyle S."/>
        </authorList>
    </citation>
    <scope>NUCLEOTIDE SEQUENCE [LARGE SCALE GENOMIC DNA]</scope>
    <source>
        <strain evidence="3 5">NCTC11012</strain>
    </source>
</reference>
<keyword evidence="1" id="KW-1133">Transmembrane helix</keyword>